<keyword evidence="2" id="KW-1015">Disulfide bond</keyword>
<dbReference type="CDD" id="cd00041">
    <property type="entry name" value="CUB"/>
    <property type="match status" value="1"/>
</dbReference>
<dbReference type="KEGG" id="tng:GSTEN00025803G001"/>
<organism evidence="5">
    <name type="scientific">Tetraodon nigroviridis</name>
    <name type="common">Spotted green pufferfish</name>
    <name type="synonym">Chelonodon nigroviridis</name>
    <dbReference type="NCBI Taxonomy" id="99883"/>
    <lineage>
        <taxon>Eukaryota</taxon>
        <taxon>Metazoa</taxon>
        <taxon>Chordata</taxon>
        <taxon>Craniata</taxon>
        <taxon>Vertebrata</taxon>
        <taxon>Euteleostomi</taxon>
        <taxon>Actinopterygii</taxon>
        <taxon>Neopterygii</taxon>
        <taxon>Teleostei</taxon>
        <taxon>Neoteleostei</taxon>
        <taxon>Acanthomorphata</taxon>
        <taxon>Eupercaria</taxon>
        <taxon>Tetraodontiformes</taxon>
        <taxon>Tetradontoidea</taxon>
        <taxon>Tetraodontidae</taxon>
        <taxon>Tetraodon</taxon>
    </lineage>
</organism>
<protein>
    <submittedName>
        <fullName evidence="5">(spotted green pufferfish) hypothetical protein</fullName>
    </submittedName>
</protein>
<dbReference type="PANTHER" id="PTHR24251">
    <property type="entry name" value="OVOCHYMASE-RELATED"/>
    <property type="match status" value="1"/>
</dbReference>
<evidence type="ECO:0000259" key="4">
    <source>
        <dbReference type="PROSITE" id="PS01180"/>
    </source>
</evidence>
<dbReference type="SMART" id="SM00042">
    <property type="entry name" value="CUB"/>
    <property type="match status" value="1"/>
</dbReference>
<name>Q4S0Y9_TETNG</name>
<dbReference type="PROSITE" id="PS01180">
    <property type="entry name" value="CUB"/>
    <property type="match status" value="1"/>
</dbReference>
<comment type="caution">
    <text evidence="5">The sequence shown here is derived from an EMBL/GenBank/DDBJ whole genome shotgun (WGS) entry which is preliminary data.</text>
</comment>
<keyword evidence="1" id="KW-0677">Repeat</keyword>
<accession>Q4S0Y9</accession>
<evidence type="ECO:0000256" key="1">
    <source>
        <dbReference type="ARBA" id="ARBA00022737"/>
    </source>
</evidence>
<gene>
    <name evidence="5" type="ORF">GSTENG00025803001</name>
</gene>
<reference evidence="5" key="2">
    <citation type="submission" date="2004-02" db="EMBL/GenBank/DDBJ databases">
        <authorList>
            <consortium name="Genoscope"/>
            <consortium name="Whitehead Institute Centre for Genome Research"/>
        </authorList>
    </citation>
    <scope>NUCLEOTIDE SEQUENCE</scope>
</reference>
<evidence type="ECO:0000256" key="3">
    <source>
        <dbReference type="PROSITE-ProRule" id="PRU00059"/>
    </source>
</evidence>
<dbReference type="OrthoDB" id="431034at2759"/>
<dbReference type="Gene3D" id="2.60.120.290">
    <property type="entry name" value="Spermadhesin, CUB domain"/>
    <property type="match status" value="1"/>
</dbReference>
<dbReference type="EMBL" id="CAAE01014773">
    <property type="protein sequence ID" value="CAG05693.1"/>
    <property type="molecule type" value="Genomic_DNA"/>
</dbReference>
<dbReference type="SUPFAM" id="SSF49854">
    <property type="entry name" value="Spermadhesin, CUB domain"/>
    <property type="match status" value="1"/>
</dbReference>
<feature type="non-terminal residue" evidence="5">
    <location>
        <position position="1"/>
    </location>
</feature>
<dbReference type="InterPro" id="IPR035914">
    <property type="entry name" value="Sperma_CUB_dom_sf"/>
</dbReference>
<evidence type="ECO:0000313" key="5">
    <source>
        <dbReference type="EMBL" id="CAG05693.1"/>
    </source>
</evidence>
<comment type="caution">
    <text evidence="3">Lacks conserved residue(s) required for the propagation of feature annotation.</text>
</comment>
<proteinExistence type="predicted"/>
<reference evidence="5" key="1">
    <citation type="journal article" date="2004" name="Nature">
        <title>Genome duplication in the teleost fish Tetraodon nigroviridis reveals the early vertebrate proto-karyotype.</title>
        <authorList>
            <person name="Jaillon O."/>
            <person name="Aury J.-M."/>
            <person name="Brunet F."/>
            <person name="Petit J.-L."/>
            <person name="Stange-Thomann N."/>
            <person name="Mauceli E."/>
            <person name="Bouneau L."/>
            <person name="Fischer C."/>
            <person name="Ozouf-Costaz C."/>
            <person name="Bernot A."/>
            <person name="Nicaud S."/>
            <person name="Jaffe D."/>
            <person name="Fisher S."/>
            <person name="Lutfalla G."/>
            <person name="Dossat C."/>
            <person name="Segurens B."/>
            <person name="Dasilva C."/>
            <person name="Salanoubat M."/>
            <person name="Levy M."/>
            <person name="Boudet N."/>
            <person name="Castellano S."/>
            <person name="Anthouard V."/>
            <person name="Jubin C."/>
            <person name="Castelli V."/>
            <person name="Katinka M."/>
            <person name="Vacherie B."/>
            <person name="Biemont C."/>
            <person name="Skalli Z."/>
            <person name="Cattolico L."/>
            <person name="Poulain J."/>
            <person name="De Berardinis V."/>
            <person name="Cruaud C."/>
            <person name="Duprat S."/>
            <person name="Brottier P."/>
            <person name="Coutanceau J.-P."/>
            <person name="Gouzy J."/>
            <person name="Parra G."/>
            <person name="Lardier G."/>
            <person name="Chapple C."/>
            <person name="McKernan K.J."/>
            <person name="McEwan P."/>
            <person name="Bosak S."/>
            <person name="Kellis M."/>
            <person name="Volff J.-N."/>
            <person name="Guigo R."/>
            <person name="Zody M.C."/>
            <person name="Mesirov J."/>
            <person name="Lindblad-Toh K."/>
            <person name="Birren B."/>
            <person name="Nusbaum C."/>
            <person name="Kahn D."/>
            <person name="Robinson-Rechavi M."/>
            <person name="Laudet V."/>
            <person name="Schachter V."/>
            <person name="Quetier F."/>
            <person name="Saurin W."/>
            <person name="Scarpelli C."/>
            <person name="Wincker P."/>
            <person name="Lander E.S."/>
            <person name="Weissenbach J."/>
            <person name="Roest Crollius H."/>
        </authorList>
    </citation>
    <scope>NUCLEOTIDE SEQUENCE [LARGE SCALE GENOMIC DNA]</scope>
</reference>
<dbReference type="Pfam" id="PF00431">
    <property type="entry name" value="CUB"/>
    <property type="match status" value="1"/>
</dbReference>
<dbReference type="InterPro" id="IPR000859">
    <property type="entry name" value="CUB_dom"/>
</dbReference>
<dbReference type="AlphaFoldDB" id="Q4S0Y9"/>
<sequence length="166" mass="18026">ESCGGVVQGLNGTIESPGFPHGYPNYANCTWLIITGERNRIQLTFVTLALEEDFDIVSVYDGQPSPGNLKMRLIPRKRSLCLQGSGPADVTLSGFMLPSPIVSSGSILALWFTTDFAVSAQGFKAVYEGKMTCDGVAGPSEQITLTLNVPENRNILWKPYEALERP</sequence>
<dbReference type="PANTHER" id="PTHR24251:SF37">
    <property type="entry name" value="CUB DOMAIN-CONTAINING PROTEIN"/>
    <property type="match status" value="1"/>
</dbReference>
<evidence type="ECO:0000256" key="2">
    <source>
        <dbReference type="ARBA" id="ARBA00023157"/>
    </source>
</evidence>
<feature type="domain" description="CUB" evidence="4">
    <location>
        <begin position="3"/>
        <end position="130"/>
    </location>
</feature>